<dbReference type="EMBL" id="RRYP01005232">
    <property type="protein sequence ID" value="TNV82215.1"/>
    <property type="molecule type" value="Genomic_DNA"/>
</dbReference>
<proteinExistence type="predicted"/>
<organism evidence="1 2">
    <name type="scientific">Halteria grandinella</name>
    <dbReference type="NCBI Taxonomy" id="5974"/>
    <lineage>
        <taxon>Eukaryota</taxon>
        <taxon>Sar</taxon>
        <taxon>Alveolata</taxon>
        <taxon>Ciliophora</taxon>
        <taxon>Intramacronucleata</taxon>
        <taxon>Spirotrichea</taxon>
        <taxon>Stichotrichia</taxon>
        <taxon>Sporadotrichida</taxon>
        <taxon>Halteriidae</taxon>
        <taxon>Halteria</taxon>
    </lineage>
</organism>
<evidence type="ECO:0000313" key="1">
    <source>
        <dbReference type="EMBL" id="TNV82215.1"/>
    </source>
</evidence>
<dbReference type="OrthoDB" id="297923at2759"/>
<dbReference type="GO" id="GO:0008017">
    <property type="term" value="F:microtubule binding"/>
    <property type="evidence" value="ECO:0007669"/>
    <property type="project" value="TreeGrafter"/>
</dbReference>
<dbReference type="PANTHER" id="PTHR20929:SF11">
    <property type="entry name" value="DYNEIN AXONEMAL INTERMEDIATE CHAIN 7"/>
    <property type="match status" value="1"/>
</dbReference>
<accession>A0A8J8NXJ7</accession>
<reference evidence="1" key="1">
    <citation type="submission" date="2019-06" db="EMBL/GenBank/DDBJ databases">
        <authorList>
            <person name="Zheng W."/>
        </authorList>
    </citation>
    <scope>NUCLEOTIDE SEQUENCE</scope>
    <source>
        <strain evidence="1">QDHG01</strain>
    </source>
</reference>
<dbReference type="AlphaFoldDB" id="A0A8J8NXJ7"/>
<dbReference type="GO" id="GO:0005930">
    <property type="term" value="C:axoneme"/>
    <property type="evidence" value="ECO:0007669"/>
    <property type="project" value="TreeGrafter"/>
</dbReference>
<keyword evidence="2" id="KW-1185">Reference proteome</keyword>
<dbReference type="Proteomes" id="UP000785679">
    <property type="component" value="Unassembled WGS sequence"/>
</dbReference>
<gene>
    <name evidence="1" type="ORF">FGO68_gene163</name>
</gene>
<protein>
    <submittedName>
        <fullName evidence="1">Uncharacterized protein</fullName>
    </submittedName>
</protein>
<name>A0A8J8NXJ7_HALGN</name>
<dbReference type="PANTHER" id="PTHR20929">
    <property type="entry name" value="LUNG ADENOMA SUSCEPTIBILITY 1-RELATED"/>
    <property type="match status" value="1"/>
</dbReference>
<sequence length="388" mass="45384">MEFGGVACKTPRQYGSQQLIIRAIWTSYDNVTVQTGAYYPDIVIGGVVDFRLYQYPEGARQAMKWTVRNVFSTEDRLRNIPYPDPLSQIQPDPIAIQVMIPDNLFISVKDDVKVGVWDEREQVWSTAEIEEFELHQGLRKLDFTTRKLAQMAILQSRCTDYPYKRWKLRCTENQKAILDIETKRGLNLTFEIGPEYLMLLVEQSGLEEETFPELKHIKNKQFQPGYLLLELSKCGIHLLPRNEDTNLGGIKLKDLAAEERGIMDIATSVRAFAFRSCRWNKDIEYDNIVVKIRENLEFDREFFEDHEPDWRYVNWWPNKCAFVRCSDLDEVPDMRIAVNHETHIYLPLALQGGHVTEEARDRSTQLSYIDFIDTVRKTLRLTRILSFT</sequence>
<dbReference type="InterPro" id="IPR023247">
    <property type="entry name" value="IC97/Dnai7-like"/>
</dbReference>
<dbReference type="GO" id="GO:0048487">
    <property type="term" value="F:beta-tubulin binding"/>
    <property type="evidence" value="ECO:0007669"/>
    <property type="project" value="TreeGrafter"/>
</dbReference>
<comment type="caution">
    <text evidence="1">The sequence shown here is derived from an EMBL/GenBank/DDBJ whole genome shotgun (WGS) entry which is preliminary data.</text>
</comment>
<evidence type="ECO:0000313" key="2">
    <source>
        <dbReference type="Proteomes" id="UP000785679"/>
    </source>
</evidence>